<proteinExistence type="inferred from homology"/>
<dbReference type="OrthoDB" id="5835829at2759"/>
<sequence>MAHILIISFPNHGIVNPTLELARRLVRVGARITYVTSVSAHRRIVSESPPVDGLSYASFSDGYDDGFTFNLDRESATSTAKIIYDDNLKRHLKQFDEAGALKIWDLARAFKEEGSPITCIIYGMLLTWVAGVAHDLQIPSVALWVQPAAVMAVYYHYFNGHDHLMKRLKDDPDCVIELPGLPPLASHDLPYFFTSGSSPEDDKHFNMLPFFKDQIQIFDKEVREFQLKPRVLVNTFEALERDALASVDRVGPIPIGPLIRSDFFDVNGKWATSERSSHYMKWLDSKPASSVVYISFGTLVHPSKKQLDEILNGLFESGRPFLWVIRVPDSGSDSGPEAKIRNLVGGTGQGLVVCWCSQVAVLSHLATGCFVTHCGWNSTLESLVMGVPMVCFPQWADQTTNGKLVEDVWKTGVRVRVDEEGIMEGGELKRCLEEVMGGEEIKKNAEKWRGLAREAVGEGGSSDRNFACRLARAGARVTFVCSISACRRIIESPPPDGLTYASFSDGHDDGFNFQPNNDTPNATAMVATDTADFLAQYSQAGARKIKELVRKFRGEGCHVTCLVYGINQAWAADVAREMQIPSVALWIQPATVLAVYYHYFHGYDRLINKVEIDPESRVELPKLPPLASKDLPSFLLPSDPHSDIRDEYREMFKALDEEAKEGKSKPRVLVNTFEPLEREALGSVDQLDLIPIGPLISSKPRKTSCGSDYMEWLDSRPVSSVVYVSFGSFLSPCEQLMEAILNGLLETRRPFLWVIRGSDTGFGKEIKNRVDGCGEGLVVPWCSQVEVLAHPSTGCFVTHCGWNSTLESLGVGVPMVCFPQWTDQTTNAKMIEDVWKTGVRVKVKEDGVLEGGELKRCLEEVMGGDEIRRNARKWRELTRDAVEEGGSLDCNIRAFVEDKREQNNNAQ</sequence>
<dbReference type="FunFam" id="3.40.50.2000:FF:000019">
    <property type="entry name" value="Glycosyltransferase"/>
    <property type="match status" value="2"/>
</dbReference>
<dbReference type="InterPro" id="IPR002213">
    <property type="entry name" value="UDP_glucos_trans"/>
</dbReference>
<dbReference type="Gene3D" id="3.40.50.2000">
    <property type="entry name" value="Glycogen Phosphorylase B"/>
    <property type="match status" value="4"/>
</dbReference>
<keyword evidence="4" id="KW-1185">Reference proteome</keyword>
<keyword evidence="2 3" id="KW-0808">Transferase</keyword>
<reference evidence="3 4" key="1">
    <citation type="journal article" date="2019" name="Nat. Plants">
        <title>Stout camphor tree genome fills gaps in understanding of flowering plant genome evolution.</title>
        <authorList>
            <person name="Chaw S.M."/>
            <person name="Liu Y.C."/>
            <person name="Wu Y.W."/>
            <person name="Wang H.Y."/>
            <person name="Lin C.I."/>
            <person name="Wu C.S."/>
            <person name="Ke H.M."/>
            <person name="Chang L.Y."/>
            <person name="Hsu C.Y."/>
            <person name="Yang H.T."/>
            <person name="Sudianto E."/>
            <person name="Hsu M.H."/>
            <person name="Wu K.P."/>
            <person name="Wang L.N."/>
            <person name="Leebens-Mack J.H."/>
            <person name="Tsai I.J."/>
        </authorList>
    </citation>
    <scope>NUCLEOTIDE SEQUENCE [LARGE SCALE GENOMIC DNA]</scope>
    <source>
        <strain evidence="4">cv. Chaw 1501</strain>
        <tissue evidence="3">Young leaves</tissue>
    </source>
</reference>
<dbReference type="GO" id="GO:0080043">
    <property type="term" value="F:quercetin 3-O-glucosyltransferase activity"/>
    <property type="evidence" value="ECO:0007669"/>
    <property type="project" value="TreeGrafter"/>
</dbReference>
<dbReference type="EMBL" id="QPKB01000006">
    <property type="protein sequence ID" value="RWR87151.1"/>
    <property type="molecule type" value="Genomic_DNA"/>
</dbReference>
<dbReference type="Pfam" id="PF00201">
    <property type="entry name" value="UDPGT"/>
    <property type="match status" value="2"/>
</dbReference>
<organism evidence="3 4">
    <name type="scientific">Cinnamomum micranthum f. kanehirae</name>
    <dbReference type="NCBI Taxonomy" id="337451"/>
    <lineage>
        <taxon>Eukaryota</taxon>
        <taxon>Viridiplantae</taxon>
        <taxon>Streptophyta</taxon>
        <taxon>Embryophyta</taxon>
        <taxon>Tracheophyta</taxon>
        <taxon>Spermatophyta</taxon>
        <taxon>Magnoliopsida</taxon>
        <taxon>Magnoliidae</taxon>
        <taxon>Laurales</taxon>
        <taxon>Lauraceae</taxon>
        <taxon>Cinnamomum</taxon>
    </lineage>
</organism>
<comment type="caution">
    <text evidence="3">The sequence shown here is derived from an EMBL/GenBank/DDBJ whole genome shotgun (WGS) entry which is preliminary data.</text>
</comment>
<comment type="similarity">
    <text evidence="1">Belongs to the UDP-glycosyltransferase family.</text>
</comment>
<gene>
    <name evidence="3" type="ORF">CKAN_01608500</name>
</gene>
<dbReference type="AlphaFoldDB" id="A0A443P8R7"/>
<dbReference type="PANTHER" id="PTHR11926">
    <property type="entry name" value="GLUCOSYL/GLUCURONOSYL TRANSFERASES"/>
    <property type="match status" value="1"/>
</dbReference>
<dbReference type="SUPFAM" id="SSF53756">
    <property type="entry name" value="UDP-Glycosyltransferase/glycogen phosphorylase"/>
    <property type="match status" value="2"/>
</dbReference>
<dbReference type="CDD" id="cd03784">
    <property type="entry name" value="GT1_Gtf-like"/>
    <property type="match status" value="2"/>
</dbReference>
<evidence type="ECO:0000256" key="1">
    <source>
        <dbReference type="ARBA" id="ARBA00009995"/>
    </source>
</evidence>
<dbReference type="InterPro" id="IPR035595">
    <property type="entry name" value="UDP_glycos_trans_CS"/>
</dbReference>
<accession>A0A443P8R7</accession>
<dbReference type="GO" id="GO:0080044">
    <property type="term" value="F:quercetin 7-O-glucosyltransferase activity"/>
    <property type="evidence" value="ECO:0007669"/>
    <property type="project" value="TreeGrafter"/>
</dbReference>
<protein>
    <submittedName>
        <fullName evidence="3">Crocetin glucosyltransferase, chloroplastic</fullName>
    </submittedName>
</protein>
<name>A0A443P8R7_9MAGN</name>
<dbReference type="Proteomes" id="UP000283530">
    <property type="component" value="Unassembled WGS sequence"/>
</dbReference>
<evidence type="ECO:0000256" key="2">
    <source>
        <dbReference type="ARBA" id="ARBA00022679"/>
    </source>
</evidence>
<evidence type="ECO:0000313" key="4">
    <source>
        <dbReference type="Proteomes" id="UP000283530"/>
    </source>
</evidence>
<dbReference type="PROSITE" id="PS00375">
    <property type="entry name" value="UDPGT"/>
    <property type="match status" value="2"/>
</dbReference>
<evidence type="ECO:0000313" key="3">
    <source>
        <dbReference type="EMBL" id="RWR87151.1"/>
    </source>
</evidence>
<dbReference type="PANTHER" id="PTHR11926:SF1534">
    <property type="entry name" value="GLYCOSYLTRANSFERASE"/>
    <property type="match status" value="1"/>
</dbReference>